<dbReference type="OrthoDB" id="41532at2759"/>
<protein>
    <submittedName>
        <fullName evidence="1">Uncharacterized protein</fullName>
    </submittedName>
</protein>
<comment type="caution">
    <text evidence="1">The sequence shown here is derived from an EMBL/GenBank/DDBJ whole genome shotgun (WGS) entry which is preliminary data.</text>
</comment>
<dbReference type="AlphaFoldDB" id="A0A9P3F978"/>
<sequence>MKTFLTTQYTAVQVPRRMDAAMVRKFALINVEAICAIQERILLYAPQFLKSTKDWPSEVTNGKSTFWILVAPNVISGSNSLEEGQWVGICAMHGPLSAKQYNFFGDAGLAPMDGRLETRWIAGRLYIKPHHRSTEATKCLNRALEAFVNARTQELLGLSNTVHGSAVARVQATAYYGTAAHQNHQANGLQVVREVTRAEDLAYDGLLEETPEGLLHDADFRDPSGTLFEIVHHVS</sequence>
<evidence type="ECO:0000313" key="2">
    <source>
        <dbReference type="Proteomes" id="UP000825890"/>
    </source>
</evidence>
<proteinExistence type="predicted"/>
<name>A0A9P3F978_9PEZI</name>
<gene>
    <name evidence="1" type="ORF">CKM354_000201000</name>
</gene>
<organism evidence="1 2">
    <name type="scientific">Cercospora kikuchii</name>
    <dbReference type="NCBI Taxonomy" id="84275"/>
    <lineage>
        <taxon>Eukaryota</taxon>
        <taxon>Fungi</taxon>
        <taxon>Dikarya</taxon>
        <taxon>Ascomycota</taxon>
        <taxon>Pezizomycotina</taxon>
        <taxon>Dothideomycetes</taxon>
        <taxon>Dothideomycetidae</taxon>
        <taxon>Mycosphaerellales</taxon>
        <taxon>Mycosphaerellaceae</taxon>
        <taxon>Cercospora</taxon>
    </lineage>
</organism>
<dbReference type="Proteomes" id="UP000825890">
    <property type="component" value="Unassembled WGS sequence"/>
</dbReference>
<accession>A0A9P3F978</accession>
<dbReference type="EMBL" id="BOLY01000001">
    <property type="protein sequence ID" value="GIZ38598.1"/>
    <property type="molecule type" value="Genomic_DNA"/>
</dbReference>
<keyword evidence="2" id="KW-1185">Reference proteome</keyword>
<reference evidence="1 2" key="1">
    <citation type="submission" date="2021-01" db="EMBL/GenBank/DDBJ databases">
        <title>Cercospora kikuchii MAFF 305040 whole genome shotgun sequence.</title>
        <authorList>
            <person name="Kashiwa T."/>
            <person name="Suzuki T."/>
        </authorList>
    </citation>
    <scope>NUCLEOTIDE SEQUENCE [LARGE SCALE GENOMIC DNA]</scope>
    <source>
        <strain evidence="1 2">MAFF 305040</strain>
    </source>
</reference>
<dbReference type="RefSeq" id="XP_044653085.1">
    <property type="nucleotide sequence ID" value="XM_044797150.1"/>
</dbReference>
<evidence type="ECO:0000313" key="1">
    <source>
        <dbReference type="EMBL" id="GIZ38598.1"/>
    </source>
</evidence>
<dbReference type="GeneID" id="68287585"/>